<keyword evidence="3" id="KW-0479">Metal-binding</keyword>
<protein>
    <submittedName>
        <fullName evidence="8">N-acetyl-lysine deacetylase</fullName>
        <ecNumber evidence="8">3.5.1.-</ecNumber>
    </submittedName>
</protein>
<evidence type="ECO:0000256" key="3">
    <source>
        <dbReference type="ARBA" id="ARBA00022723"/>
    </source>
</evidence>
<dbReference type="GO" id="GO:0016811">
    <property type="term" value="F:hydrolase activity, acting on carbon-nitrogen (but not peptide) bonds, in linear amides"/>
    <property type="evidence" value="ECO:0007669"/>
    <property type="project" value="InterPro"/>
</dbReference>
<dbReference type="Gene3D" id="3.40.630.10">
    <property type="entry name" value="Zn peptidases"/>
    <property type="match status" value="2"/>
</dbReference>
<keyword evidence="1" id="KW-0963">Cytoplasm</keyword>
<keyword evidence="4 8" id="KW-0378">Hydrolase</keyword>
<dbReference type="UniPathway" id="UPA00033">
    <property type="reaction ID" value="UER00039"/>
</dbReference>
<evidence type="ECO:0000256" key="1">
    <source>
        <dbReference type="ARBA" id="ARBA00022490"/>
    </source>
</evidence>
<organism evidence="8">
    <name type="scientific">uncultured Thermomicrobiales bacterium</name>
    <dbReference type="NCBI Taxonomy" id="1645740"/>
    <lineage>
        <taxon>Bacteria</taxon>
        <taxon>Pseudomonadati</taxon>
        <taxon>Thermomicrobiota</taxon>
        <taxon>Thermomicrobia</taxon>
        <taxon>Thermomicrobiales</taxon>
        <taxon>environmental samples</taxon>
    </lineage>
</organism>
<evidence type="ECO:0000256" key="7">
    <source>
        <dbReference type="ARBA" id="ARBA00023285"/>
    </source>
</evidence>
<dbReference type="InterPro" id="IPR010175">
    <property type="entry name" value="LysK"/>
</dbReference>
<dbReference type="SUPFAM" id="SSF53187">
    <property type="entry name" value="Zn-dependent exopeptidases"/>
    <property type="match status" value="1"/>
</dbReference>
<reference evidence="8" key="1">
    <citation type="submission" date="2020-02" db="EMBL/GenBank/DDBJ databases">
        <authorList>
            <person name="Meier V. D."/>
        </authorList>
    </citation>
    <scope>NUCLEOTIDE SEQUENCE</scope>
    <source>
        <strain evidence="8">AVDCRST_MAG43</strain>
    </source>
</reference>
<evidence type="ECO:0000256" key="2">
    <source>
        <dbReference type="ARBA" id="ARBA00022605"/>
    </source>
</evidence>
<dbReference type="NCBIfam" id="NF003367">
    <property type="entry name" value="PRK04443.1"/>
    <property type="match status" value="1"/>
</dbReference>
<evidence type="ECO:0000313" key="8">
    <source>
        <dbReference type="EMBL" id="CAA9559136.1"/>
    </source>
</evidence>
<dbReference type="EMBL" id="CADCWI010000090">
    <property type="protein sequence ID" value="CAA9559136.1"/>
    <property type="molecule type" value="Genomic_DNA"/>
</dbReference>
<dbReference type="InterPro" id="IPR050072">
    <property type="entry name" value="Peptidase_M20A"/>
</dbReference>
<dbReference type="NCBIfam" id="TIGR01902">
    <property type="entry name" value="dapE-lys-deAc"/>
    <property type="match status" value="1"/>
</dbReference>
<gene>
    <name evidence="8" type="ORF">AVDCRST_MAG43-1760</name>
</gene>
<evidence type="ECO:0000256" key="5">
    <source>
        <dbReference type="ARBA" id="ARBA00022833"/>
    </source>
</evidence>
<evidence type="ECO:0000256" key="4">
    <source>
        <dbReference type="ARBA" id="ARBA00022801"/>
    </source>
</evidence>
<name>A0A6J4UT49_9BACT</name>
<dbReference type="AlphaFoldDB" id="A0A6J4UT49"/>
<dbReference type="HAMAP" id="MF_01120">
    <property type="entry name" value="LysK"/>
    <property type="match status" value="1"/>
</dbReference>
<dbReference type="PANTHER" id="PTHR43808">
    <property type="entry name" value="ACETYLORNITHINE DEACETYLASE"/>
    <property type="match status" value="1"/>
</dbReference>
<dbReference type="EC" id="3.5.1.-" evidence="8"/>
<dbReference type="InterPro" id="IPR002933">
    <property type="entry name" value="Peptidase_M20"/>
</dbReference>
<dbReference type="PANTHER" id="PTHR43808:SF28">
    <property type="entry name" value="[LYSW]-LYSINE_[LYSW]-ORNITHINE HYDROLASE"/>
    <property type="match status" value="1"/>
</dbReference>
<keyword evidence="2" id="KW-0028">Amino-acid biosynthesis</keyword>
<keyword evidence="6" id="KW-0457">Lysine biosynthesis</keyword>
<evidence type="ECO:0000256" key="6">
    <source>
        <dbReference type="ARBA" id="ARBA00023154"/>
    </source>
</evidence>
<dbReference type="Pfam" id="PF01546">
    <property type="entry name" value="Peptidase_M20"/>
    <property type="match status" value="1"/>
</dbReference>
<dbReference type="GO" id="GO:0008270">
    <property type="term" value="F:zinc ion binding"/>
    <property type="evidence" value="ECO:0007669"/>
    <property type="project" value="InterPro"/>
</dbReference>
<dbReference type="GO" id="GO:0050897">
    <property type="term" value="F:cobalt ion binding"/>
    <property type="evidence" value="ECO:0007669"/>
    <property type="project" value="InterPro"/>
</dbReference>
<accession>A0A6J4UT49</accession>
<keyword evidence="5" id="KW-0862">Zinc</keyword>
<dbReference type="GO" id="GO:0019878">
    <property type="term" value="P:lysine biosynthetic process via aminoadipic acid"/>
    <property type="evidence" value="ECO:0007669"/>
    <property type="project" value="UniProtKB-UniPathway"/>
</dbReference>
<proteinExistence type="inferred from homology"/>
<keyword evidence="7" id="KW-0170">Cobalt</keyword>
<sequence>MRDGVFAELENRTGMTSDELADVELLRGLISLESLSGRESAAVAFLRAAMATRGFSIQDDAAGSAVGSVGQGERHIVLLGHVDTVPGRIPVRIEDGVLWGRGAVDAKGPLATFVAAATAAAPDLNARVTVVGAVGEEVIGSPGATEVARWAPPDFCIIGEPSGWDALCLGYRGSLSLIYTLRRSTRHTAGPGESVAEEAVQFWNDLRAELDAWNAGATNSFGSIGHSLRVFNTMGDGLSDRAILSIGLRLPPGIDVPRLLDRIRTIGGDAEISVDGVQEGYRTTKQSKLVPPFLRAIREEAGTPRFTLKLGTSDMNVVGPAWKCPIVAYGPGDSSLDHTPEERIHLSEYLRAIRILKRVLLAF</sequence>